<reference evidence="17 18" key="1">
    <citation type="submission" date="2016-11" db="EMBL/GenBank/DDBJ databases">
        <authorList>
            <person name="Jaros S."/>
            <person name="Januszkiewicz K."/>
            <person name="Wedrychowicz H."/>
        </authorList>
    </citation>
    <scope>NUCLEOTIDE SEQUENCE [LARGE SCALE GENOMIC DNA]</scope>
    <source>
        <strain evidence="17 18">DSM 10068</strain>
    </source>
</reference>
<keyword evidence="11" id="KW-0472">Membrane</keyword>
<dbReference type="InterPro" id="IPR017871">
    <property type="entry name" value="ABC_transporter-like_CS"/>
</dbReference>
<dbReference type="GO" id="GO:0016887">
    <property type="term" value="F:ATP hydrolysis activity"/>
    <property type="evidence" value="ECO:0007669"/>
    <property type="project" value="InterPro"/>
</dbReference>
<dbReference type="EMBL" id="FQXV01000003">
    <property type="protein sequence ID" value="SHH88620.1"/>
    <property type="molecule type" value="Genomic_DNA"/>
</dbReference>
<dbReference type="PROSITE" id="PS50893">
    <property type="entry name" value="ABC_TRANSPORTER_2"/>
    <property type="match status" value="1"/>
</dbReference>
<evidence type="ECO:0000256" key="7">
    <source>
        <dbReference type="ARBA" id="ARBA00022840"/>
    </source>
</evidence>
<keyword evidence="5" id="KW-0533">Nickel</keyword>
<dbReference type="EC" id="7.2.2.11" evidence="13"/>
<comment type="subcellular location">
    <subcellularLocation>
        <location evidence="1">Cell membrane</location>
        <topology evidence="1">Peripheral membrane protein</topology>
    </subcellularLocation>
</comment>
<comment type="catalytic activity">
    <reaction evidence="15">
        <text>Ni(2+)(out) + ATP + H2O = Ni(2+)(in) + ADP + phosphate + H(+)</text>
        <dbReference type="Rhea" id="RHEA:15557"/>
        <dbReference type="ChEBI" id="CHEBI:15377"/>
        <dbReference type="ChEBI" id="CHEBI:15378"/>
        <dbReference type="ChEBI" id="CHEBI:30616"/>
        <dbReference type="ChEBI" id="CHEBI:43474"/>
        <dbReference type="ChEBI" id="CHEBI:49786"/>
        <dbReference type="ChEBI" id="CHEBI:456216"/>
        <dbReference type="EC" id="7.2.2.11"/>
    </reaction>
    <physiologicalReaction direction="left-to-right" evidence="15">
        <dbReference type="Rhea" id="RHEA:15558"/>
    </physiologicalReaction>
</comment>
<evidence type="ECO:0000256" key="8">
    <source>
        <dbReference type="ARBA" id="ARBA00022967"/>
    </source>
</evidence>
<keyword evidence="6" id="KW-0547">Nucleotide-binding</keyword>
<dbReference type="OrthoDB" id="9806285at2"/>
<keyword evidence="7 17" id="KW-0067">ATP-binding</keyword>
<evidence type="ECO:0000256" key="14">
    <source>
        <dbReference type="ARBA" id="ARBA00044143"/>
    </source>
</evidence>
<dbReference type="SMART" id="SM00382">
    <property type="entry name" value="AAA"/>
    <property type="match status" value="1"/>
</dbReference>
<dbReference type="Gene3D" id="3.40.50.300">
    <property type="entry name" value="P-loop containing nucleotide triphosphate hydrolases"/>
    <property type="match status" value="1"/>
</dbReference>
<dbReference type="Pfam" id="PF00005">
    <property type="entry name" value="ABC_tran"/>
    <property type="match status" value="1"/>
</dbReference>
<dbReference type="PANTHER" id="PTHR43297">
    <property type="entry name" value="OLIGOPEPTIDE TRANSPORT ATP-BINDING PROTEIN APPD"/>
    <property type="match status" value="1"/>
</dbReference>
<dbReference type="GO" id="GO:0015833">
    <property type="term" value="P:peptide transport"/>
    <property type="evidence" value="ECO:0007669"/>
    <property type="project" value="InterPro"/>
</dbReference>
<dbReference type="SUPFAM" id="SSF52540">
    <property type="entry name" value="P-loop containing nucleoside triphosphate hydrolases"/>
    <property type="match status" value="1"/>
</dbReference>
<dbReference type="AlphaFoldDB" id="A0A1M5WLZ1"/>
<dbReference type="NCBIfam" id="TIGR01727">
    <property type="entry name" value="oligo_HPY"/>
    <property type="match status" value="1"/>
</dbReference>
<evidence type="ECO:0000256" key="12">
    <source>
        <dbReference type="ARBA" id="ARBA00038669"/>
    </source>
</evidence>
<dbReference type="GO" id="GO:0005524">
    <property type="term" value="F:ATP binding"/>
    <property type="evidence" value="ECO:0007669"/>
    <property type="project" value="UniProtKB-KW"/>
</dbReference>
<evidence type="ECO:0000256" key="13">
    <source>
        <dbReference type="ARBA" id="ARBA00039098"/>
    </source>
</evidence>
<evidence type="ECO:0000313" key="18">
    <source>
        <dbReference type="Proteomes" id="UP000183995"/>
    </source>
</evidence>
<evidence type="ECO:0000256" key="9">
    <source>
        <dbReference type="ARBA" id="ARBA00023065"/>
    </source>
</evidence>
<comment type="similarity">
    <text evidence="2">Belongs to the ABC transporter superfamily.</text>
</comment>
<evidence type="ECO:0000256" key="5">
    <source>
        <dbReference type="ARBA" id="ARBA00022596"/>
    </source>
</evidence>
<dbReference type="GO" id="GO:0005886">
    <property type="term" value="C:plasma membrane"/>
    <property type="evidence" value="ECO:0007669"/>
    <property type="project" value="UniProtKB-SubCell"/>
</dbReference>
<dbReference type="InterPro" id="IPR003439">
    <property type="entry name" value="ABC_transporter-like_ATP-bd"/>
</dbReference>
<dbReference type="InterPro" id="IPR050388">
    <property type="entry name" value="ABC_Ni/Peptide_Import"/>
</dbReference>
<dbReference type="InterPro" id="IPR027417">
    <property type="entry name" value="P-loop_NTPase"/>
</dbReference>
<keyword evidence="18" id="KW-1185">Reference proteome</keyword>
<organism evidence="17 18">
    <name type="scientific">Sporobacter termitidis DSM 10068</name>
    <dbReference type="NCBI Taxonomy" id="1123282"/>
    <lineage>
        <taxon>Bacteria</taxon>
        <taxon>Bacillati</taxon>
        <taxon>Bacillota</taxon>
        <taxon>Clostridia</taxon>
        <taxon>Eubacteriales</taxon>
        <taxon>Oscillospiraceae</taxon>
        <taxon>Sporobacter</taxon>
    </lineage>
</organism>
<dbReference type="STRING" id="1123282.SAMN02745823_01364"/>
<evidence type="ECO:0000256" key="15">
    <source>
        <dbReference type="ARBA" id="ARBA00048610"/>
    </source>
</evidence>
<keyword evidence="9" id="KW-0406">Ion transport</keyword>
<keyword evidence="4" id="KW-1003">Cell membrane</keyword>
<comment type="subunit">
    <text evidence="12">The complex is composed of two ATP-binding proteins (NikD and NikE), two transmembrane proteins (NikB and NikC) and a solute-binding protein (NikA).</text>
</comment>
<proteinExistence type="inferred from homology"/>
<gene>
    <name evidence="17" type="ORF">SAMN02745823_01364</name>
</gene>
<dbReference type="Proteomes" id="UP000183995">
    <property type="component" value="Unassembled WGS sequence"/>
</dbReference>
<dbReference type="PROSITE" id="PS00211">
    <property type="entry name" value="ABC_TRANSPORTER_1"/>
    <property type="match status" value="1"/>
</dbReference>
<protein>
    <recommendedName>
        <fullName evidence="14">Nickel import system ATP-binding protein NikD</fullName>
        <ecNumber evidence="13">7.2.2.11</ecNumber>
    </recommendedName>
</protein>
<dbReference type="PANTHER" id="PTHR43297:SF13">
    <property type="entry name" value="NICKEL ABC TRANSPORTER, ATP-BINDING PROTEIN"/>
    <property type="match status" value="1"/>
</dbReference>
<evidence type="ECO:0000256" key="1">
    <source>
        <dbReference type="ARBA" id="ARBA00004202"/>
    </source>
</evidence>
<name>A0A1M5WLZ1_9FIRM</name>
<dbReference type="CDD" id="cd03257">
    <property type="entry name" value="ABC_NikE_OppD_transporters"/>
    <property type="match status" value="1"/>
</dbReference>
<keyword evidence="8" id="KW-1278">Translocase</keyword>
<keyword evidence="10" id="KW-0921">Nickel transport</keyword>
<evidence type="ECO:0000259" key="16">
    <source>
        <dbReference type="PROSITE" id="PS50893"/>
    </source>
</evidence>
<dbReference type="InterPro" id="IPR013563">
    <property type="entry name" value="Oligopep_ABC_C"/>
</dbReference>
<dbReference type="Pfam" id="PF08352">
    <property type="entry name" value="oligo_HPY"/>
    <property type="match status" value="1"/>
</dbReference>
<feature type="domain" description="ABC transporter" evidence="16">
    <location>
        <begin position="4"/>
        <end position="247"/>
    </location>
</feature>
<dbReference type="RefSeq" id="WP_073077010.1">
    <property type="nucleotide sequence ID" value="NZ_FQXV01000003.1"/>
</dbReference>
<evidence type="ECO:0000256" key="2">
    <source>
        <dbReference type="ARBA" id="ARBA00005417"/>
    </source>
</evidence>
<evidence type="ECO:0000256" key="4">
    <source>
        <dbReference type="ARBA" id="ARBA00022475"/>
    </source>
</evidence>
<evidence type="ECO:0000256" key="11">
    <source>
        <dbReference type="ARBA" id="ARBA00023136"/>
    </source>
</evidence>
<sequence>MLEINHVSVEFASENRVLAVDDISIRLPDGSRTAIVGETGSGKSVLLLSIVRLLPRNAIVRGKIELDGENLLSADKKRLQQVRGGVVSYVPQGGGASMNPLLKVGYQVGEPLIEHKNYSRSQAVEASISLMKRFNLLNEEKLARSYPHTFSGGMRQRAMVAMGIAAGPRIILADEPTKGLDDKRVRLVADSINMLKEETLLCVTHDMSFAQAVSRDICVMYAAQQVEFGKSEEILNDALHPYTRDIINAMPENGMRYDDVGFAPAHGSYLNHSDGCRYRDRCRERSEKCVIMPPVFDVNGRKVRCWKYDSAN</sequence>
<evidence type="ECO:0000313" key="17">
    <source>
        <dbReference type="EMBL" id="SHH88620.1"/>
    </source>
</evidence>
<evidence type="ECO:0000256" key="3">
    <source>
        <dbReference type="ARBA" id="ARBA00022448"/>
    </source>
</evidence>
<dbReference type="GO" id="GO:0015413">
    <property type="term" value="F:ABC-type nickel transporter activity"/>
    <property type="evidence" value="ECO:0007669"/>
    <property type="project" value="UniProtKB-EC"/>
</dbReference>
<keyword evidence="3" id="KW-0813">Transport</keyword>
<evidence type="ECO:0000256" key="10">
    <source>
        <dbReference type="ARBA" id="ARBA00023112"/>
    </source>
</evidence>
<dbReference type="InterPro" id="IPR003593">
    <property type="entry name" value="AAA+_ATPase"/>
</dbReference>
<evidence type="ECO:0000256" key="6">
    <source>
        <dbReference type="ARBA" id="ARBA00022741"/>
    </source>
</evidence>
<accession>A0A1M5WLZ1</accession>